<proteinExistence type="predicted"/>
<gene>
    <name evidence="1" type="ORF">GCM10010393_59680</name>
</gene>
<comment type="caution">
    <text evidence="1">The sequence shown here is derived from an EMBL/GenBank/DDBJ whole genome shotgun (WGS) entry which is preliminary data.</text>
</comment>
<evidence type="ECO:0000313" key="2">
    <source>
        <dbReference type="Proteomes" id="UP001499942"/>
    </source>
</evidence>
<name>A0ABP6AMH0_9ACTN</name>
<accession>A0ABP6AMH0</accession>
<reference evidence="2" key="1">
    <citation type="journal article" date="2019" name="Int. J. Syst. Evol. Microbiol.">
        <title>The Global Catalogue of Microorganisms (GCM) 10K type strain sequencing project: providing services to taxonomists for standard genome sequencing and annotation.</title>
        <authorList>
            <consortium name="The Broad Institute Genomics Platform"/>
            <consortium name="The Broad Institute Genome Sequencing Center for Infectious Disease"/>
            <person name="Wu L."/>
            <person name="Ma J."/>
        </authorList>
    </citation>
    <scope>NUCLEOTIDE SEQUENCE [LARGE SCALE GENOMIC DNA]</scope>
    <source>
        <strain evidence="2">JCM 5062</strain>
    </source>
</reference>
<organism evidence="1 2">
    <name type="scientific">Streptomyces gobitricini</name>
    <dbReference type="NCBI Taxonomy" id="68211"/>
    <lineage>
        <taxon>Bacteria</taxon>
        <taxon>Bacillati</taxon>
        <taxon>Actinomycetota</taxon>
        <taxon>Actinomycetes</taxon>
        <taxon>Kitasatosporales</taxon>
        <taxon>Streptomycetaceae</taxon>
        <taxon>Streptomyces</taxon>
    </lineage>
</organism>
<protein>
    <submittedName>
        <fullName evidence="1">Uncharacterized protein</fullName>
    </submittedName>
</protein>
<dbReference type="Proteomes" id="UP001499942">
    <property type="component" value="Unassembled WGS sequence"/>
</dbReference>
<sequence length="64" mass="6495">MHPGDAEHGVVNVVALEAAVAEDLPGLPAGKDMLDPGPDLLVGLVVLLFPVREFALPRARGGGG</sequence>
<evidence type="ECO:0000313" key="1">
    <source>
        <dbReference type="EMBL" id="GAA2518813.1"/>
    </source>
</evidence>
<dbReference type="EMBL" id="BAAASR010000051">
    <property type="protein sequence ID" value="GAA2518813.1"/>
    <property type="molecule type" value="Genomic_DNA"/>
</dbReference>
<keyword evidence="2" id="KW-1185">Reference proteome</keyword>